<dbReference type="OrthoDB" id="529907at2"/>
<accession>A0A4Q9V0U4</accession>
<keyword evidence="1 4" id="KW-0808">Transferase</keyword>
<feature type="domain" description="N-acetyltransferase" evidence="3">
    <location>
        <begin position="21"/>
        <end position="169"/>
    </location>
</feature>
<dbReference type="PANTHER" id="PTHR42919:SF8">
    <property type="entry name" value="N-ALPHA-ACETYLTRANSFERASE 50"/>
    <property type="match status" value="1"/>
</dbReference>
<dbReference type="CDD" id="cd04301">
    <property type="entry name" value="NAT_SF"/>
    <property type="match status" value="1"/>
</dbReference>
<dbReference type="Pfam" id="PF00583">
    <property type="entry name" value="Acetyltransf_1"/>
    <property type="match status" value="1"/>
</dbReference>
<keyword evidence="5" id="KW-1185">Reference proteome</keyword>
<dbReference type="PROSITE" id="PS51186">
    <property type="entry name" value="GNAT"/>
    <property type="match status" value="1"/>
</dbReference>
<evidence type="ECO:0000313" key="5">
    <source>
        <dbReference type="Proteomes" id="UP000293036"/>
    </source>
</evidence>
<sequence>MVERTRNLHRPRIPMALPENSEICKIPAGWVERCASFDQQNFGRDAWPEWVWQQELKATDRSYFGVVCAPQPHQSQGALLAVAGISHGPDAELLTIGVDVRYRRRGIARELLEYMLAIPRAHAADRVFLEVRKADAGAQALYEAFGFEAIAVRKKYYSDDDAVVMRLEC</sequence>
<dbReference type="Gene3D" id="3.40.630.30">
    <property type="match status" value="1"/>
</dbReference>
<proteinExistence type="predicted"/>
<evidence type="ECO:0000256" key="2">
    <source>
        <dbReference type="ARBA" id="ARBA00023315"/>
    </source>
</evidence>
<protein>
    <submittedName>
        <fullName evidence="4">GNAT family N-acetyltransferase</fullName>
    </submittedName>
</protein>
<reference evidence="4 5" key="1">
    <citation type="submission" date="2019-02" db="EMBL/GenBank/DDBJ databases">
        <title>Arcanobacterium bovis sp. nov., isolated from the milk of a cow with mastitis.</title>
        <authorList>
            <person name="Sammra O."/>
            <person name="Foster G."/>
            <person name="Hassan A."/>
            <person name="Alssahen M."/>
            <person name="Laemmler C."/>
            <person name="Borowiak M."/>
            <person name="Malorny B."/>
            <person name="Abdulmawjood A."/>
        </authorList>
    </citation>
    <scope>NUCLEOTIDE SEQUENCE [LARGE SCALE GENOMIC DNA]</scope>
    <source>
        <strain evidence="4 5">C605018/01/1</strain>
    </source>
</reference>
<dbReference type="Proteomes" id="UP000293036">
    <property type="component" value="Unassembled WGS sequence"/>
</dbReference>
<organism evidence="4 5">
    <name type="scientific">Arcanobacterium bovis</name>
    <dbReference type="NCBI Taxonomy" id="2529275"/>
    <lineage>
        <taxon>Bacteria</taxon>
        <taxon>Bacillati</taxon>
        <taxon>Actinomycetota</taxon>
        <taxon>Actinomycetes</taxon>
        <taxon>Actinomycetales</taxon>
        <taxon>Actinomycetaceae</taxon>
        <taxon>Arcanobacterium</taxon>
    </lineage>
</organism>
<dbReference type="InterPro" id="IPR051556">
    <property type="entry name" value="N-term/lysine_N-AcTrnsfr"/>
</dbReference>
<dbReference type="EMBL" id="SJDT01000003">
    <property type="protein sequence ID" value="TBW22216.1"/>
    <property type="molecule type" value="Genomic_DNA"/>
</dbReference>
<dbReference type="GO" id="GO:0016747">
    <property type="term" value="F:acyltransferase activity, transferring groups other than amino-acyl groups"/>
    <property type="evidence" value="ECO:0007669"/>
    <property type="project" value="InterPro"/>
</dbReference>
<dbReference type="AlphaFoldDB" id="A0A4Q9V0U4"/>
<evidence type="ECO:0000256" key="1">
    <source>
        <dbReference type="ARBA" id="ARBA00022679"/>
    </source>
</evidence>
<evidence type="ECO:0000259" key="3">
    <source>
        <dbReference type="PROSITE" id="PS51186"/>
    </source>
</evidence>
<dbReference type="InterPro" id="IPR016181">
    <property type="entry name" value="Acyl_CoA_acyltransferase"/>
</dbReference>
<dbReference type="PANTHER" id="PTHR42919">
    <property type="entry name" value="N-ALPHA-ACETYLTRANSFERASE"/>
    <property type="match status" value="1"/>
</dbReference>
<gene>
    <name evidence="4" type="ORF">EZJ44_05190</name>
</gene>
<dbReference type="InterPro" id="IPR000182">
    <property type="entry name" value="GNAT_dom"/>
</dbReference>
<evidence type="ECO:0000313" key="4">
    <source>
        <dbReference type="EMBL" id="TBW22216.1"/>
    </source>
</evidence>
<dbReference type="SUPFAM" id="SSF55729">
    <property type="entry name" value="Acyl-CoA N-acyltransferases (Nat)"/>
    <property type="match status" value="1"/>
</dbReference>
<name>A0A4Q9V0U4_9ACTO</name>
<comment type="caution">
    <text evidence="4">The sequence shown here is derived from an EMBL/GenBank/DDBJ whole genome shotgun (WGS) entry which is preliminary data.</text>
</comment>
<keyword evidence="2" id="KW-0012">Acyltransferase</keyword>